<gene>
    <name evidence="1" type="ORF">PVE_R1G3708</name>
</gene>
<protein>
    <submittedName>
        <fullName evidence="1">Uncharacterized protein</fullName>
    </submittedName>
</protein>
<evidence type="ECO:0000313" key="1">
    <source>
        <dbReference type="EMBL" id="SBW81589.1"/>
    </source>
</evidence>
<proteinExistence type="predicted"/>
<organism evidence="1 2">
    <name type="scientific">Pseudomonas veronii 1YdBTEX2</name>
    <dbReference type="NCBI Taxonomy" id="1295141"/>
    <lineage>
        <taxon>Bacteria</taxon>
        <taxon>Pseudomonadati</taxon>
        <taxon>Pseudomonadota</taxon>
        <taxon>Gammaproteobacteria</taxon>
        <taxon>Pseudomonadales</taxon>
        <taxon>Pseudomonadaceae</taxon>
        <taxon>Pseudomonas</taxon>
    </lineage>
</organism>
<dbReference type="EMBL" id="LT599583">
    <property type="protein sequence ID" value="SBW81589.1"/>
    <property type="molecule type" value="Genomic_DNA"/>
</dbReference>
<accession>A0A1D3JZS2</accession>
<sequence length="78" mass="8955">MAVGQSLHECLNHRHREQVEPSHRPSHIDRIPLFERRCGWMRVRGQVAGESFTGTLHLPHKLMRLGLEPIKQTGDIGL</sequence>
<evidence type="ECO:0000313" key="2">
    <source>
        <dbReference type="Proteomes" id="UP000245431"/>
    </source>
</evidence>
<dbReference type="Proteomes" id="UP000245431">
    <property type="component" value="Chromosome PVE_r1"/>
</dbReference>
<name>A0A1D3JZS2_PSEVE</name>
<reference evidence="2" key="1">
    <citation type="submission" date="2016-07" db="EMBL/GenBank/DDBJ databases">
        <authorList>
            <person name="Florea S."/>
            <person name="Webb J.S."/>
            <person name="Jaromczyk J."/>
            <person name="Schardl C.L."/>
        </authorList>
    </citation>
    <scope>NUCLEOTIDE SEQUENCE [LARGE SCALE GENOMIC DNA]</scope>
    <source>
        <strain evidence="2">1YdBTEX2</strain>
    </source>
</reference>
<dbReference type="AlphaFoldDB" id="A0A1D3JZS2"/>